<evidence type="ECO:0000256" key="2">
    <source>
        <dbReference type="ARBA" id="ARBA00023012"/>
    </source>
</evidence>
<feature type="coiled-coil region" evidence="5">
    <location>
        <begin position="120"/>
        <end position="147"/>
    </location>
</feature>
<name>A0A1V1PEV2_9BACT</name>
<gene>
    <name evidence="7" type="ORF">OMM_06963</name>
</gene>
<evidence type="ECO:0000256" key="5">
    <source>
        <dbReference type="SAM" id="Coils"/>
    </source>
</evidence>
<dbReference type="SUPFAM" id="SSF52172">
    <property type="entry name" value="CheY-like"/>
    <property type="match status" value="1"/>
</dbReference>
<dbReference type="GO" id="GO:0032993">
    <property type="term" value="C:protein-DNA complex"/>
    <property type="evidence" value="ECO:0007669"/>
    <property type="project" value="TreeGrafter"/>
</dbReference>
<protein>
    <submittedName>
        <fullName evidence="7">Response regulator receiver protein</fullName>
    </submittedName>
</protein>
<dbReference type="PROSITE" id="PS50110">
    <property type="entry name" value="RESPONSE_REGULATORY"/>
    <property type="match status" value="1"/>
</dbReference>
<dbReference type="PANTHER" id="PTHR48111">
    <property type="entry name" value="REGULATOR OF RPOS"/>
    <property type="match status" value="1"/>
</dbReference>
<organism evidence="7 8">
    <name type="scientific">Candidatus Magnetoglobus multicellularis str. Araruama</name>
    <dbReference type="NCBI Taxonomy" id="890399"/>
    <lineage>
        <taxon>Bacteria</taxon>
        <taxon>Pseudomonadati</taxon>
        <taxon>Thermodesulfobacteriota</taxon>
        <taxon>Desulfobacteria</taxon>
        <taxon>Desulfobacterales</taxon>
        <taxon>Desulfobacteraceae</taxon>
        <taxon>Candidatus Magnetoglobus</taxon>
    </lineage>
</organism>
<dbReference type="GO" id="GO:0000156">
    <property type="term" value="F:phosphorelay response regulator activity"/>
    <property type="evidence" value="ECO:0007669"/>
    <property type="project" value="TreeGrafter"/>
</dbReference>
<evidence type="ECO:0000259" key="6">
    <source>
        <dbReference type="PROSITE" id="PS50110"/>
    </source>
</evidence>
<evidence type="ECO:0000256" key="4">
    <source>
        <dbReference type="PROSITE-ProRule" id="PRU00169"/>
    </source>
</evidence>
<dbReference type="Gene3D" id="3.40.50.2300">
    <property type="match status" value="1"/>
</dbReference>
<evidence type="ECO:0000313" key="8">
    <source>
        <dbReference type="Proteomes" id="UP000189670"/>
    </source>
</evidence>
<keyword evidence="2" id="KW-0902">Two-component regulatory system</keyword>
<dbReference type="GO" id="GO:0000976">
    <property type="term" value="F:transcription cis-regulatory region binding"/>
    <property type="evidence" value="ECO:0007669"/>
    <property type="project" value="TreeGrafter"/>
</dbReference>
<comment type="caution">
    <text evidence="7">The sequence shown here is derived from an EMBL/GenBank/DDBJ whole genome shotgun (WGS) entry which is preliminary data.</text>
</comment>
<keyword evidence="3" id="KW-0238">DNA-binding</keyword>
<keyword evidence="1 4" id="KW-0597">Phosphoprotein</keyword>
<sequence>MIPFKIIDVKEGIMNTRILLVDDEVEFVDTLAERLRNRNFHVTKAFDGNSALEKLKEFNFDIMILDVQMPGTSGIDVLKTVKKLKPLTEVLMLTGHGTVETAIEGMRQGAFDFLLKPCKIDMLLKKISNACQRKSEQEERIQKAMVEKLSTSPMSVFDHL</sequence>
<dbReference type="SMART" id="SM00448">
    <property type="entry name" value="REC"/>
    <property type="match status" value="1"/>
</dbReference>
<dbReference type="InterPro" id="IPR039420">
    <property type="entry name" value="WalR-like"/>
</dbReference>
<dbReference type="InterPro" id="IPR011006">
    <property type="entry name" value="CheY-like_superfamily"/>
</dbReference>
<proteinExistence type="predicted"/>
<evidence type="ECO:0000313" key="7">
    <source>
        <dbReference type="EMBL" id="ETR73397.1"/>
    </source>
</evidence>
<feature type="modified residue" description="4-aspartylphosphate" evidence="4">
    <location>
        <position position="66"/>
    </location>
</feature>
<dbReference type="AlphaFoldDB" id="A0A1V1PEV2"/>
<feature type="domain" description="Response regulatory" evidence="6">
    <location>
        <begin position="17"/>
        <end position="131"/>
    </location>
</feature>
<reference evidence="8" key="1">
    <citation type="submission" date="2012-11" db="EMBL/GenBank/DDBJ databases">
        <authorList>
            <person name="Lucero-Rivera Y.E."/>
            <person name="Tovar-Ramirez D."/>
        </authorList>
    </citation>
    <scope>NUCLEOTIDE SEQUENCE [LARGE SCALE GENOMIC DNA]</scope>
    <source>
        <strain evidence="8">Araruama</strain>
    </source>
</reference>
<dbReference type="InterPro" id="IPR001789">
    <property type="entry name" value="Sig_transdc_resp-reg_receiver"/>
</dbReference>
<dbReference type="GO" id="GO:0005829">
    <property type="term" value="C:cytosol"/>
    <property type="evidence" value="ECO:0007669"/>
    <property type="project" value="TreeGrafter"/>
</dbReference>
<dbReference type="PANTHER" id="PTHR48111:SF40">
    <property type="entry name" value="PHOSPHATE REGULON TRANSCRIPTIONAL REGULATORY PROTEIN PHOB"/>
    <property type="match status" value="1"/>
</dbReference>
<dbReference type="GO" id="GO:0006355">
    <property type="term" value="P:regulation of DNA-templated transcription"/>
    <property type="evidence" value="ECO:0007669"/>
    <property type="project" value="TreeGrafter"/>
</dbReference>
<accession>A0A1V1PEV2</accession>
<keyword evidence="5" id="KW-0175">Coiled coil</keyword>
<dbReference type="Pfam" id="PF00072">
    <property type="entry name" value="Response_reg"/>
    <property type="match status" value="1"/>
</dbReference>
<dbReference type="Proteomes" id="UP000189670">
    <property type="component" value="Unassembled WGS sequence"/>
</dbReference>
<dbReference type="EMBL" id="ATBP01000064">
    <property type="protein sequence ID" value="ETR73397.1"/>
    <property type="molecule type" value="Genomic_DNA"/>
</dbReference>
<evidence type="ECO:0000256" key="1">
    <source>
        <dbReference type="ARBA" id="ARBA00022553"/>
    </source>
</evidence>
<evidence type="ECO:0000256" key="3">
    <source>
        <dbReference type="ARBA" id="ARBA00023125"/>
    </source>
</evidence>